<dbReference type="PROSITE" id="PS00138">
    <property type="entry name" value="SUBTILASE_SER"/>
    <property type="match status" value="1"/>
</dbReference>
<evidence type="ECO:0000313" key="8">
    <source>
        <dbReference type="Proteomes" id="UP000000254"/>
    </source>
</evidence>
<dbReference type="PROSITE" id="PS00136">
    <property type="entry name" value="SUBTILASE_ASP"/>
    <property type="match status" value="1"/>
</dbReference>
<dbReference type="SUPFAM" id="SSF52743">
    <property type="entry name" value="Subtilisin-like"/>
    <property type="match status" value="1"/>
</dbReference>
<dbReference type="HOGENOM" id="CLU_260574_0_0_2"/>
<dbReference type="MEROPS" id="S08.096"/>
<dbReference type="PROSITE" id="PS51892">
    <property type="entry name" value="SUBTILASE"/>
    <property type="match status" value="1"/>
</dbReference>
<dbReference type="InterPro" id="IPR023828">
    <property type="entry name" value="Peptidase_S8_Ser-AS"/>
</dbReference>
<dbReference type="EMBL" id="CP000575">
    <property type="protein sequence ID" value="ABN70501.1"/>
    <property type="molecule type" value="Genomic_DNA"/>
</dbReference>
<evidence type="ECO:0000256" key="3">
    <source>
        <dbReference type="ARBA" id="ARBA00022801"/>
    </source>
</evidence>
<accession>A3DPE1</accession>
<dbReference type="eggNOG" id="arCOG00704">
    <property type="taxonomic scope" value="Archaea"/>
</dbReference>
<keyword evidence="3 5" id="KW-0378">Hydrolase</keyword>
<dbReference type="Pfam" id="PF00082">
    <property type="entry name" value="Peptidase_S8"/>
    <property type="match status" value="1"/>
</dbReference>
<dbReference type="InterPro" id="IPR023827">
    <property type="entry name" value="Peptidase_S8_Asp-AS"/>
</dbReference>
<evidence type="ECO:0000256" key="4">
    <source>
        <dbReference type="ARBA" id="ARBA00022825"/>
    </source>
</evidence>
<keyword evidence="8" id="KW-1185">Reference proteome</keyword>
<dbReference type="InterPro" id="IPR015500">
    <property type="entry name" value="Peptidase_S8_subtilisin-rel"/>
</dbReference>
<gene>
    <name evidence="7" type="ordered locus">Smar_1411</name>
</gene>
<dbReference type="GeneID" id="4906639"/>
<dbReference type="PANTHER" id="PTHR43806">
    <property type="entry name" value="PEPTIDASE S8"/>
    <property type="match status" value="1"/>
</dbReference>
<dbReference type="Gene3D" id="3.40.50.200">
    <property type="entry name" value="Peptidase S8/S53 domain"/>
    <property type="match status" value="2"/>
</dbReference>
<dbReference type="GO" id="GO:0004252">
    <property type="term" value="F:serine-type endopeptidase activity"/>
    <property type="evidence" value="ECO:0007669"/>
    <property type="project" value="InterPro"/>
</dbReference>
<dbReference type="GO" id="GO:0006508">
    <property type="term" value="P:proteolysis"/>
    <property type="evidence" value="ECO:0007669"/>
    <property type="project" value="UniProtKB-KW"/>
</dbReference>
<protein>
    <submittedName>
        <fullName evidence="7">Subtilisin homologue. Serine peptidase. MEROPS family S08A</fullName>
    </submittedName>
</protein>
<reference evidence="8" key="1">
    <citation type="journal article" date="2009" name="BMC Genomics">
        <title>The complete genome sequence of Staphylothermus marinus reveals differences in sulfur metabolism among heterotrophic Crenarchaeota.</title>
        <authorList>
            <person name="Anderson I.J."/>
            <person name="Dharmarajan L."/>
            <person name="Rodriguez J."/>
            <person name="Hooper S."/>
            <person name="Porat I."/>
            <person name="Ulrich L.E."/>
            <person name="Elkins J.G."/>
            <person name="Mavromatis K."/>
            <person name="Sun H."/>
            <person name="Land M."/>
            <person name="Lapidus A."/>
            <person name="Lucas S."/>
            <person name="Barry K."/>
            <person name="Huber H."/>
            <person name="Zhulin I.B."/>
            <person name="Whitman W.B."/>
            <person name="Mukhopadhyay B."/>
            <person name="Woese C."/>
            <person name="Bristow J."/>
            <person name="Kyrpides N."/>
        </authorList>
    </citation>
    <scope>NUCLEOTIDE SEQUENCE [LARGE SCALE GENOMIC DNA]</scope>
    <source>
        <strain evidence="8">ATCC 43588 / DSM 3639 / JCM 9404 / F1</strain>
    </source>
</reference>
<evidence type="ECO:0000256" key="1">
    <source>
        <dbReference type="ARBA" id="ARBA00011073"/>
    </source>
</evidence>
<feature type="domain" description="Peptidase S8/S53" evidence="6">
    <location>
        <begin position="203"/>
        <end position="727"/>
    </location>
</feature>
<dbReference type="KEGG" id="smr:Smar_1411"/>
<keyword evidence="4 5" id="KW-0720">Serine protease</keyword>
<dbReference type="Proteomes" id="UP000000254">
    <property type="component" value="Chromosome"/>
</dbReference>
<dbReference type="PRINTS" id="PR00723">
    <property type="entry name" value="SUBTILISIN"/>
</dbReference>
<sequence length="1345" mass="148490">MRRLLVILSLIIIVGLIMPSLSLSAPVTVGNKDLNKFTIDPNWQNKIPKKLFDDVYTNAKIKKAAFMPYGIQTVKKIMLFDSNSRTLLLIGDNSENTVRYIIQNTEKLLYKFPLLGNHVIYYVVATPDQVVKLAKYPGIYRITPSPPITKLIKLNNMIKKAEGAGSSFEIKTADNNENATIDTNMGVKLIGATEVWREYNITGEGIVVGIVDTGIDLSNPDLGLDVIARDDNGTPLLLAYDNGLTLVTGKAVAYNGTLNTTGLTVLAFDPLYTLVYGIPVLIEAQFNYNITVGNITSQSGIYRVGLAPYLFSDTLTGYYIRTFVPVVLVDSETPGVYDEAYFDLSTAFYDLSEYMRYLENVTLGHIYWRAPDPAWNDTSITDETPFGPGNEIVGRDFDGDGIIDFSIGTIAGYYLDSYGLATLTYDPTTGNITLGTPGLYPGWDYQGRYLALVSDFHGHGTSVATVIASRGRVLYDLYGDGKLYRIMGVAPGAKIAGGDAWLLGNILVLEAWLAGFNIVTEEEDGYVYLSLDPFGPHRADIISNSWGSIYINFWLQQFPGIDYRSSFMDEILAIRNYLIGDHVTIVFAAGNEGPGYSSNGAPGTGLLVITAGASTLWDYTRIYGYPEGYADEVIPFSSRGPTGQGYPKPDIVNIGAFEWASTRTIDGRGYGAQPDVFGGTSEATPYTSGTLALVFQAYKEVYNTTPDPVTAKIILKSSAKDIWYPAFSQGSGRVDALKAVETVFNSEWLAYVSEGIQEAFLENYYTDFGPYIGYVLPYLADTAYYGVVKPGSSKNFTLNIVGNGTVSLSAWNTVLYKEYTVYDGVYDYSGLLFLKVPKYAYSGADYVEVVVQLENMTYPPGVFLKTPIDPLHAIILSAYDWIDYNGDGQIGYPDELHYITFEYRVSTEAVVSISAPMEKIHGDLVLRIRPDYINVTPVKMKIVVRSFKYVPCKLMSLPQTVDVNGTASIPITINVPDNFRPGILEVRLIVDTPDKRIVVPVSILVPLIADETTTAVLGGARSPMKYDPFAMYGLPDPVYGVWEGQDWRILPVLVTDPSITGLIVVARWASGYASDLSFLTVAPGGVFTPNGFLNVFASYKLSYDLGLVYNPSLSDQLHGKLRMYIPVKWAEPLRQIPIAITDLSYWPPEPGLALMQYSDRMPEIYGLYRIIYGFASYSGKLLEDKLMFRIITVKSEIQYSEQFSFNNISVGNLYVKFTAGSYTPFLFADLYLYTEGYATPLAGSGSILPISILVNGTASNLAYYLVLYDYAYYLGTSPTGLYSEFTVPVMINTSATNVFNAIAVMYKYSWHAEGMYWFDFNTGEPLIISYVHPGMASATLNISNT</sequence>
<dbReference type="OrthoDB" id="27270at2157"/>
<evidence type="ECO:0000256" key="5">
    <source>
        <dbReference type="RuleBase" id="RU003355"/>
    </source>
</evidence>
<dbReference type="InterPro" id="IPR036852">
    <property type="entry name" value="Peptidase_S8/S53_dom_sf"/>
</dbReference>
<evidence type="ECO:0000256" key="2">
    <source>
        <dbReference type="ARBA" id="ARBA00022670"/>
    </source>
</evidence>
<reference evidence="7 8" key="2">
    <citation type="journal article" date="2009" name="Stand. Genomic Sci.">
        <title>Complete genome sequence of Staphylothermus marinus Stetter and Fiala 1986 type strain F1.</title>
        <authorList>
            <person name="Anderson I.J."/>
            <person name="Sun H."/>
            <person name="Lapidus A."/>
            <person name="Copeland A."/>
            <person name="Glavina Del Rio T."/>
            <person name="Tice H."/>
            <person name="Dalin E."/>
            <person name="Lucas S."/>
            <person name="Barry K."/>
            <person name="Land M."/>
            <person name="Richardson P."/>
            <person name="Huber H."/>
            <person name="Kyrpides N.C."/>
        </authorList>
    </citation>
    <scope>NUCLEOTIDE SEQUENCE [LARGE SCALE GENOMIC DNA]</scope>
    <source>
        <strain evidence="8">ATCC 43588 / DSM 3639 / JCM 9404 / F1</strain>
    </source>
</reference>
<dbReference type="STRING" id="399550.Smar_1411"/>
<keyword evidence="2 5" id="KW-0645">Protease</keyword>
<organism evidence="7 8">
    <name type="scientific">Staphylothermus marinus (strain ATCC 43588 / DSM 3639 / JCM 9404 / F1)</name>
    <dbReference type="NCBI Taxonomy" id="399550"/>
    <lineage>
        <taxon>Archaea</taxon>
        <taxon>Thermoproteota</taxon>
        <taxon>Thermoprotei</taxon>
        <taxon>Desulfurococcales</taxon>
        <taxon>Desulfurococcaceae</taxon>
        <taxon>Staphylothermus</taxon>
    </lineage>
</organism>
<dbReference type="InterPro" id="IPR050131">
    <property type="entry name" value="Peptidase_S8_subtilisin-like"/>
</dbReference>
<dbReference type="InterPro" id="IPR000209">
    <property type="entry name" value="Peptidase_S8/S53_dom"/>
</dbReference>
<name>A3DPE1_STAMF</name>
<comment type="similarity">
    <text evidence="1 5">Belongs to the peptidase S8 family.</text>
</comment>
<proteinExistence type="inferred from homology"/>
<evidence type="ECO:0000313" key="7">
    <source>
        <dbReference type="EMBL" id="ABN70501.1"/>
    </source>
</evidence>
<dbReference type="PANTHER" id="PTHR43806:SF11">
    <property type="entry name" value="CEREVISIN-RELATED"/>
    <property type="match status" value="1"/>
</dbReference>
<dbReference type="RefSeq" id="WP_011839695.1">
    <property type="nucleotide sequence ID" value="NC_009033.1"/>
</dbReference>
<evidence type="ECO:0000259" key="6">
    <source>
        <dbReference type="Pfam" id="PF00082"/>
    </source>
</evidence>